<name>A0A6J4H2S9_9PROT</name>
<sequence length="233" mass="24242">GRLPVPVRAGLRSQRRAAGGAVADAAALRHRHLARGAARHPAGDAARPGAGAAALAGRCLCRAGAEHALPGAAADHLLRPAVHRREADGGAGGDRRDHPQSRRLFDRNRPRRHREHPPEPDRGGAVARHDAVAGLPPCRHRAGAGAGLALALQPVRADDALHLGLLLHLRAGALGDGRQCGERYLPQLRGLHHRYRHLPGAGAGDARAAGRYWGGALPEGLGARAPAGAVRPM</sequence>
<gene>
    <name evidence="2" type="ORF">AVDCRST_MAG27-1230</name>
</gene>
<evidence type="ECO:0000313" key="2">
    <source>
        <dbReference type="EMBL" id="CAA9211319.1"/>
    </source>
</evidence>
<accession>A0A6J4H2S9</accession>
<dbReference type="EMBL" id="CADCTD010000001">
    <property type="protein sequence ID" value="CAA9211319.1"/>
    <property type="molecule type" value="Genomic_DNA"/>
</dbReference>
<feature type="compositionally biased region" description="Basic and acidic residues" evidence="1">
    <location>
        <begin position="116"/>
        <end position="126"/>
    </location>
</feature>
<feature type="compositionally biased region" description="Basic and acidic residues" evidence="1">
    <location>
        <begin position="85"/>
        <end position="108"/>
    </location>
</feature>
<feature type="non-terminal residue" evidence="2">
    <location>
        <position position="1"/>
    </location>
</feature>
<feature type="non-terminal residue" evidence="2">
    <location>
        <position position="233"/>
    </location>
</feature>
<feature type="region of interest" description="Disordered" evidence="1">
    <location>
        <begin position="85"/>
        <end position="126"/>
    </location>
</feature>
<reference evidence="2" key="1">
    <citation type="submission" date="2020-02" db="EMBL/GenBank/DDBJ databases">
        <authorList>
            <person name="Meier V. D."/>
        </authorList>
    </citation>
    <scope>NUCLEOTIDE SEQUENCE</scope>
    <source>
        <strain evidence="2">AVDCRST_MAG27</strain>
    </source>
</reference>
<organism evidence="2">
    <name type="scientific">uncultured Craurococcus sp</name>
    <dbReference type="NCBI Taxonomy" id="1135998"/>
    <lineage>
        <taxon>Bacteria</taxon>
        <taxon>Pseudomonadati</taxon>
        <taxon>Pseudomonadota</taxon>
        <taxon>Alphaproteobacteria</taxon>
        <taxon>Acetobacterales</taxon>
        <taxon>Acetobacteraceae</taxon>
        <taxon>Craurococcus</taxon>
        <taxon>environmental samples</taxon>
    </lineage>
</organism>
<proteinExistence type="predicted"/>
<evidence type="ECO:0000256" key="1">
    <source>
        <dbReference type="SAM" id="MobiDB-lite"/>
    </source>
</evidence>
<protein>
    <submittedName>
        <fullName evidence="2">ABC transporter, permease protein (Cluster 3, basic aa/glutamine/opines)</fullName>
    </submittedName>
</protein>
<dbReference type="AlphaFoldDB" id="A0A6J4H2S9"/>